<protein>
    <recommendedName>
        <fullName evidence="2">Methyltransferase domain-containing protein</fullName>
    </recommendedName>
</protein>
<evidence type="ECO:0000313" key="4">
    <source>
        <dbReference type="Proteomes" id="UP000248168"/>
    </source>
</evidence>
<evidence type="ECO:0000259" key="2">
    <source>
        <dbReference type="Pfam" id="PF13649"/>
    </source>
</evidence>
<dbReference type="InterPro" id="IPR041698">
    <property type="entry name" value="Methyltransf_25"/>
</dbReference>
<dbReference type="GO" id="GO:0016740">
    <property type="term" value="F:transferase activity"/>
    <property type="evidence" value="ECO:0007669"/>
    <property type="project" value="UniProtKB-KW"/>
</dbReference>
<dbReference type="CDD" id="cd02440">
    <property type="entry name" value="AdoMet_MTases"/>
    <property type="match status" value="1"/>
</dbReference>
<keyword evidence="4" id="KW-1185">Reference proteome</keyword>
<dbReference type="InterPro" id="IPR029063">
    <property type="entry name" value="SAM-dependent_MTases_sf"/>
</dbReference>
<reference evidence="4" key="1">
    <citation type="submission" date="2018-04" db="EMBL/GenBank/DDBJ databases">
        <authorList>
            <person name="Lucker S."/>
            <person name="Sakoula D."/>
        </authorList>
    </citation>
    <scope>NUCLEOTIDE SEQUENCE [LARGE SCALE GENOMIC DNA]</scope>
</reference>
<accession>A0A330LBX0</accession>
<name>A0A330LBX0_9BACT</name>
<feature type="domain" description="Methyltransferase" evidence="2">
    <location>
        <begin position="33"/>
        <end position="129"/>
    </location>
</feature>
<organism evidence="3 4">
    <name type="scientific">Nitrospira lenta</name>
    <dbReference type="NCBI Taxonomy" id="1436998"/>
    <lineage>
        <taxon>Bacteria</taxon>
        <taxon>Pseudomonadati</taxon>
        <taxon>Nitrospirota</taxon>
        <taxon>Nitrospiria</taxon>
        <taxon>Nitrospirales</taxon>
        <taxon>Nitrospiraceae</taxon>
        <taxon>Nitrospira</taxon>
    </lineage>
</organism>
<dbReference type="Pfam" id="PF13649">
    <property type="entry name" value="Methyltransf_25"/>
    <property type="match status" value="1"/>
</dbReference>
<dbReference type="Gene3D" id="3.40.50.150">
    <property type="entry name" value="Vaccinia Virus protein VP39"/>
    <property type="match status" value="1"/>
</dbReference>
<gene>
    <name evidence="3" type="ORF">NITLEN_90096</name>
</gene>
<evidence type="ECO:0000313" key="3">
    <source>
        <dbReference type="EMBL" id="SPP66841.1"/>
    </source>
</evidence>
<dbReference type="EMBL" id="OUNR01000022">
    <property type="protein sequence ID" value="SPP66841.1"/>
    <property type="molecule type" value="Genomic_DNA"/>
</dbReference>
<dbReference type="RefSeq" id="WP_121990949.1">
    <property type="nucleotide sequence ID" value="NZ_OUNR01000022.1"/>
</dbReference>
<dbReference type="PANTHER" id="PTHR43861">
    <property type="entry name" value="TRANS-ACONITATE 2-METHYLTRANSFERASE-RELATED"/>
    <property type="match status" value="1"/>
</dbReference>
<evidence type="ECO:0000256" key="1">
    <source>
        <dbReference type="ARBA" id="ARBA00022679"/>
    </source>
</evidence>
<keyword evidence="1" id="KW-0808">Transferase</keyword>
<dbReference type="OrthoDB" id="9777638at2"/>
<dbReference type="Proteomes" id="UP000248168">
    <property type="component" value="Unassembled WGS sequence"/>
</dbReference>
<proteinExistence type="predicted"/>
<sequence>MTSRWRLPQHDYWSTPFAESLLRHLDLRPGATVLDVAGGHGIPAFYVAEQVGPGGQVLSLDVSAGQVARARAIQGSHLPWLRFECIDMRALPADLPGYDRITGNLSVMFFRPNRFDVIQGLADHLNPGGQMVLTFPSLGTFDSLWRRVDQEMATWGLLAERRRLDAYIAERPSAEEGREWLNRAGLHRIEAAEYPLEVATGPGQALLHHPLLRGGFLDDVFECFDDQRVAERVMTQVSEDLDGVLPLIAQRCVLTGWKPVSGT</sequence>
<dbReference type="AlphaFoldDB" id="A0A330LBX0"/>
<dbReference type="SUPFAM" id="SSF53335">
    <property type="entry name" value="S-adenosyl-L-methionine-dependent methyltransferases"/>
    <property type="match status" value="1"/>
</dbReference>
<dbReference type="InParanoid" id="A0A330LBX0"/>